<dbReference type="EMBL" id="QNVV01000031">
    <property type="protein sequence ID" value="REC42115.1"/>
    <property type="molecule type" value="Genomic_DNA"/>
</dbReference>
<evidence type="ECO:0000313" key="1">
    <source>
        <dbReference type="EMBL" id="REC42115.1"/>
    </source>
</evidence>
<dbReference type="AlphaFoldDB" id="A0A3D9ALV4"/>
<protein>
    <submittedName>
        <fullName evidence="1">Uncharacterized protein</fullName>
    </submittedName>
</protein>
<dbReference type="Proteomes" id="UP000256257">
    <property type="component" value="Unassembled WGS sequence"/>
</dbReference>
<sequence length="63" mass="7260">MILFFPQITQMYTGVMANRAAPYNNILFHEKSLTLNLYVLLNASLLSFKNLSVTNLLWLNLLI</sequence>
<gene>
    <name evidence="1" type="ORF">DRF67_20790</name>
</gene>
<comment type="caution">
    <text evidence="1">The sequence shown here is derived from an EMBL/GenBank/DDBJ whole genome shotgun (WGS) entry which is preliminary data.</text>
</comment>
<reference evidence="1 2" key="1">
    <citation type="submission" date="2018-06" db="EMBL/GenBank/DDBJ databases">
        <title>Novel Chryseobacterium species.</title>
        <authorList>
            <person name="Newman J."/>
            <person name="Hugo C."/>
            <person name="Oosthuizen L."/>
            <person name="Charimba G."/>
        </authorList>
    </citation>
    <scope>NUCLEOTIDE SEQUENCE [LARGE SCALE GENOMIC DNA]</scope>
    <source>
        <strain evidence="1 2">7_F195</strain>
    </source>
</reference>
<evidence type="ECO:0000313" key="2">
    <source>
        <dbReference type="Proteomes" id="UP000256257"/>
    </source>
</evidence>
<keyword evidence="2" id="KW-1185">Reference proteome</keyword>
<organism evidence="1 2">
    <name type="scientific">Chryseobacterium pennipullorum</name>
    <dbReference type="NCBI Taxonomy" id="2258963"/>
    <lineage>
        <taxon>Bacteria</taxon>
        <taxon>Pseudomonadati</taxon>
        <taxon>Bacteroidota</taxon>
        <taxon>Flavobacteriia</taxon>
        <taxon>Flavobacteriales</taxon>
        <taxon>Weeksellaceae</taxon>
        <taxon>Chryseobacterium group</taxon>
        <taxon>Chryseobacterium</taxon>
    </lineage>
</organism>
<name>A0A3D9ALV4_9FLAO</name>
<accession>A0A3D9ALV4</accession>
<proteinExistence type="predicted"/>